<dbReference type="Gene3D" id="1.25.40.10">
    <property type="entry name" value="Tetratricopeptide repeat domain"/>
    <property type="match status" value="1"/>
</dbReference>
<dbReference type="InterPro" id="IPR019734">
    <property type="entry name" value="TPR_rpt"/>
</dbReference>
<reference evidence="3 4" key="1">
    <citation type="submission" date="2019-08" db="EMBL/GenBank/DDBJ databases">
        <authorList>
            <person name="Liang Q."/>
        </authorList>
    </citation>
    <scope>NUCLEOTIDE SEQUENCE [LARGE SCALE GENOMIC DNA]</scope>
    <source>
        <strain evidence="3 4">V1718</strain>
    </source>
</reference>
<feature type="repeat" description="TPR" evidence="1">
    <location>
        <begin position="193"/>
        <end position="226"/>
    </location>
</feature>
<feature type="chain" id="PRO_5022948925" evidence="2">
    <location>
        <begin position="19"/>
        <end position="239"/>
    </location>
</feature>
<organism evidence="3 4">
    <name type="scientific">Microvenator marinus</name>
    <dbReference type="NCBI Taxonomy" id="2600177"/>
    <lineage>
        <taxon>Bacteria</taxon>
        <taxon>Deltaproteobacteria</taxon>
        <taxon>Bradymonadales</taxon>
        <taxon>Microvenatoraceae</taxon>
        <taxon>Microvenator</taxon>
    </lineage>
</organism>
<dbReference type="EMBL" id="CP042467">
    <property type="protein sequence ID" value="QED29605.1"/>
    <property type="molecule type" value="Genomic_DNA"/>
</dbReference>
<dbReference type="Proteomes" id="UP000321595">
    <property type="component" value="Chromosome"/>
</dbReference>
<feature type="signal peptide" evidence="2">
    <location>
        <begin position="1"/>
        <end position="18"/>
    </location>
</feature>
<name>A0A5B8XVJ7_9DELT</name>
<dbReference type="RefSeq" id="WP_146962838.1">
    <property type="nucleotide sequence ID" value="NZ_CP042467.1"/>
</dbReference>
<evidence type="ECO:0000256" key="1">
    <source>
        <dbReference type="PROSITE-ProRule" id="PRU00339"/>
    </source>
</evidence>
<evidence type="ECO:0000313" key="4">
    <source>
        <dbReference type="Proteomes" id="UP000321595"/>
    </source>
</evidence>
<dbReference type="OrthoDB" id="5514862at2"/>
<accession>A0A5B8XVJ7</accession>
<dbReference type="SMART" id="SM00028">
    <property type="entry name" value="TPR"/>
    <property type="match status" value="1"/>
</dbReference>
<proteinExistence type="predicted"/>
<evidence type="ECO:0000256" key="2">
    <source>
        <dbReference type="SAM" id="SignalP"/>
    </source>
</evidence>
<keyword evidence="2" id="KW-0732">Signal</keyword>
<dbReference type="PROSITE" id="PS51257">
    <property type="entry name" value="PROKAR_LIPOPROTEIN"/>
    <property type="match status" value="1"/>
</dbReference>
<keyword evidence="4" id="KW-1185">Reference proteome</keyword>
<dbReference type="PROSITE" id="PS50005">
    <property type="entry name" value="TPR"/>
    <property type="match status" value="1"/>
</dbReference>
<sequence>MKICLIFILALAFGCASTEKPSTTIIVPSAATSAPEYRGDGTMPAQRYVVRMSDGERDWEVEFPETASGYEIRIPLEAQKTKGVTWQSENLTDADRKILERERRMNPGMERDGIFVGGENLADGSAEPGAELDENGQPIESREVGRVNEDAAAPSRPSYLLGIDEVQELFQAGKFELAMVRVTELEKAYPNDAKLLSMMGTLWLQLGRRELARETWERVLQIDPENRAVIEALRQLNGE</sequence>
<dbReference type="SUPFAM" id="SSF48452">
    <property type="entry name" value="TPR-like"/>
    <property type="match status" value="1"/>
</dbReference>
<keyword evidence="1" id="KW-0802">TPR repeat</keyword>
<evidence type="ECO:0000313" key="3">
    <source>
        <dbReference type="EMBL" id="QED29605.1"/>
    </source>
</evidence>
<dbReference type="InterPro" id="IPR011990">
    <property type="entry name" value="TPR-like_helical_dom_sf"/>
</dbReference>
<gene>
    <name evidence="3" type="ORF">FRD01_20670</name>
</gene>
<dbReference type="AlphaFoldDB" id="A0A5B8XVJ7"/>
<protein>
    <submittedName>
        <fullName evidence="3">Tetratricopeptide repeat protein</fullName>
    </submittedName>
</protein>
<dbReference type="KEGG" id="bbae:FRD01_20670"/>